<reference evidence="1 2" key="1">
    <citation type="submission" date="2021-04" db="EMBL/GenBank/DDBJ databases">
        <title>Genomic and host-range diversity within the Dickeya zeae complex, identification of D. zeae and D. oryzae members, proposal of two novel subspecies D. zeae subsp. zeae subsp. nov. and D. zeae subsp. dombae subsp. nov.</title>
        <authorList>
            <person name="Van Gijsegem F."/>
            <person name="Hugouvieux-Cotte-Pattat N."/>
        </authorList>
    </citation>
    <scope>NUCLEOTIDE SEQUENCE [LARGE SCALE GENOMIC DNA]</scope>
    <source>
        <strain evidence="1 2">FVG03</strain>
    </source>
</reference>
<dbReference type="EMBL" id="JAGJWX010000025">
    <property type="protein sequence ID" value="MBP2859072.1"/>
    <property type="molecule type" value="Genomic_DNA"/>
</dbReference>
<comment type="caution">
    <text evidence="1">The sequence shown here is derived from an EMBL/GenBank/DDBJ whole genome shotgun (WGS) entry which is preliminary data.</text>
</comment>
<evidence type="ECO:0000313" key="1">
    <source>
        <dbReference type="EMBL" id="MBP2859072.1"/>
    </source>
</evidence>
<sequence>MHSGYFSLGIALNATCRGSMAHPRRQTIFTGMTSPNQVWHSILSNIEVLLLRIFMITGSSSNKRLLSPRSS</sequence>
<accession>A0ABS5BF52</accession>
<proteinExistence type="predicted"/>
<protein>
    <submittedName>
        <fullName evidence="1">Uncharacterized protein</fullName>
    </submittedName>
</protein>
<evidence type="ECO:0000313" key="2">
    <source>
        <dbReference type="Proteomes" id="UP000810130"/>
    </source>
</evidence>
<name>A0ABS5BF52_9GAMM</name>
<dbReference type="Proteomes" id="UP000810130">
    <property type="component" value="Unassembled WGS sequence"/>
</dbReference>
<organism evidence="1 2">
    <name type="scientific">Dickeya oryzae</name>
    <dbReference type="NCBI Taxonomy" id="1240404"/>
    <lineage>
        <taxon>Bacteria</taxon>
        <taxon>Pseudomonadati</taxon>
        <taxon>Pseudomonadota</taxon>
        <taxon>Gammaproteobacteria</taxon>
        <taxon>Enterobacterales</taxon>
        <taxon>Pectobacteriaceae</taxon>
        <taxon>Dickeya</taxon>
    </lineage>
</organism>
<gene>
    <name evidence="1" type="ORF">J8657_15845</name>
</gene>
<keyword evidence="2" id="KW-1185">Reference proteome</keyword>